<comment type="similarity">
    <text evidence="5">Belongs to the HIPP family.</text>
</comment>
<evidence type="ECO:0000256" key="2">
    <source>
        <dbReference type="ARBA" id="ARBA00022723"/>
    </source>
</evidence>
<accession>A0AAN9PS22</accession>
<dbReference type="GO" id="GO:0046872">
    <property type="term" value="F:metal ion binding"/>
    <property type="evidence" value="ECO:0007669"/>
    <property type="project" value="UniProtKB-KW"/>
</dbReference>
<dbReference type="SUPFAM" id="SSF55008">
    <property type="entry name" value="HMA, heavy metal-associated domain"/>
    <property type="match status" value="1"/>
</dbReference>
<reference evidence="8 9" key="1">
    <citation type="submission" date="2024-01" db="EMBL/GenBank/DDBJ databases">
        <title>The genomes of 5 underutilized Papilionoideae crops provide insights into root nodulation and disease resistanc.</title>
        <authorList>
            <person name="Jiang F."/>
        </authorList>
    </citation>
    <scope>NUCLEOTIDE SEQUENCE [LARGE SCALE GENOMIC DNA]</scope>
    <source>
        <strain evidence="8">LVBAO_FW01</strain>
        <tissue evidence="8">Leaves</tissue>
    </source>
</reference>
<gene>
    <name evidence="8" type="ORF">VNO77_40654</name>
</gene>
<dbReference type="InterPro" id="IPR051863">
    <property type="entry name" value="HIPP"/>
</dbReference>
<keyword evidence="3" id="KW-0449">Lipoprotein</keyword>
<name>A0AAN9PS22_CANGL</name>
<dbReference type="PROSITE" id="PS50846">
    <property type="entry name" value="HMA_2"/>
    <property type="match status" value="1"/>
</dbReference>
<evidence type="ECO:0000259" key="7">
    <source>
        <dbReference type="PROSITE" id="PS50846"/>
    </source>
</evidence>
<keyword evidence="1" id="KW-0488">Methylation</keyword>
<feature type="region of interest" description="Disordered" evidence="6">
    <location>
        <begin position="65"/>
        <end position="103"/>
    </location>
</feature>
<feature type="compositionally biased region" description="Basic and acidic residues" evidence="6">
    <location>
        <begin position="79"/>
        <end position="97"/>
    </location>
</feature>
<dbReference type="EMBL" id="JAYMYQ010000010">
    <property type="protein sequence ID" value="KAK7307518.1"/>
    <property type="molecule type" value="Genomic_DNA"/>
</dbReference>
<dbReference type="Pfam" id="PF00403">
    <property type="entry name" value="HMA"/>
    <property type="match status" value="1"/>
</dbReference>
<evidence type="ECO:0000256" key="1">
    <source>
        <dbReference type="ARBA" id="ARBA00022481"/>
    </source>
</evidence>
<dbReference type="InterPro" id="IPR006121">
    <property type="entry name" value="HMA_dom"/>
</dbReference>
<evidence type="ECO:0000313" key="8">
    <source>
        <dbReference type="EMBL" id="KAK7307518.1"/>
    </source>
</evidence>
<keyword evidence="2" id="KW-0479">Metal-binding</keyword>
<feature type="domain" description="HMA" evidence="7">
    <location>
        <begin position="2"/>
        <end position="65"/>
    </location>
</feature>
<comment type="caution">
    <text evidence="8">The sequence shown here is derived from an EMBL/GenBank/DDBJ whole genome shotgun (WGS) entry which is preliminary data.</text>
</comment>
<evidence type="ECO:0000256" key="3">
    <source>
        <dbReference type="ARBA" id="ARBA00023288"/>
    </source>
</evidence>
<evidence type="ECO:0000313" key="9">
    <source>
        <dbReference type="Proteomes" id="UP001367508"/>
    </source>
</evidence>
<evidence type="ECO:0000256" key="5">
    <source>
        <dbReference type="ARBA" id="ARBA00024045"/>
    </source>
</evidence>
<organism evidence="8 9">
    <name type="scientific">Canavalia gladiata</name>
    <name type="common">Sword bean</name>
    <name type="synonym">Dolichos gladiatus</name>
    <dbReference type="NCBI Taxonomy" id="3824"/>
    <lineage>
        <taxon>Eukaryota</taxon>
        <taxon>Viridiplantae</taxon>
        <taxon>Streptophyta</taxon>
        <taxon>Embryophyta</taxon>
        <taxon>Tracheophyta</taxon>
        <taxon>Spermatophyta</taxon>
        <taxon>Magnoliopsida</taxon>
        <taxon>eudicotyledons</taxon>
        <taxon>Gunneridae</taxon>
        <taxon>Pentapetalae</taxon>
        <taxon>rosids</taxon>
        <taxon>fabids</taxon>
        <taxon>Fabales</taxon>
        <taxon>Fabaceae</taxon>
        <taxon>Papilionoideae</taxon>
        <taxon>50 kb inversion clade</taxon>
        <taxon>NPAAA clade</taxon>
        <taxon>indigoferoid/millettioid clade</taxon>
        <taxon>Phaseoleae</taxon>
        <taxon>Canavalia</taxon>
    </lineage>
</organism>
<dbReference type="Proteomes" id="UP001367508">
    <property type="component" value="Unassembled WGS sequence"/>
</dbReference>
<dbReference type="Gene3D" id="3.30.70.100">
    <property type="match status" value="1"/>
</dbReference>
<dbReference type="InterPro" id="IPR036163">
    <property type="entry name" value="HMA_dom_sf"/>
</dbReference>
<keyword evidence="9" id="KW-1185">Reference proteome</keyword>
<keyword evidence="4" id="KW-0636">Prenylation</keyword>
<protein>
    <recommendedName>
        <fullName evidence="7">HMA domain-containing protein</fullName>
    </recommendedName>
</protein>
<sequence length="273" mass="30892">MVKKTVLKVDINCLKCKKKLLKTVSSIQGVDKIEADEGKGTLTVIGDADPYEIIVRIRKAGKHAEVVSIGPPPAPPKQDAQKKPQENKKPEEKKKPDPVNLDQKPDVPFAQMPYYYPPPYQPVTVVHMKRWDEPNPSCTILEIILFSFKSMVLLESVQYLTLSMLCASLLPCRNYTLHIIATAVVVGPAISVLKGNLTDFYGIILANWTTYRRGDSLRRMIDEFSGPLLVMTSAKSVKFGQVILYREAQRHESAWKRFCRWNQEYSEGTARNN</sequence>
<proteinExistence type="inferred from homology"/>
<dbReference type="PANTHER" id="PTHR45811">
    <property type="entry name" value="COPPER TRANSPORT PROTEIN FAMILY-RELATED"/>
    <property type="match status" value="1"/>
</dbReference>
<evidence type="ECO:0000256" key="4">
    <source>
        <dbReference type="ARBA" id="ARBA00023289"/>
    </source>
</evidence>
<evidence type="ECO:0000256" key="6">
    <source>
        <dbReference type="SAM" id="MobiDB-lite"/>
    </source>
</evidence>
<dbReference type="AlphaFoldDB" id="A0AAN9PS22"/>
<dbReference type="PANTHER" id="PTHR45811:SF13">
    <property type="entry name" value="OS04G0661100 PROTEIN"/>
    <property type="match status" value="1"/>
</dbReference>